<evidence type="ECO:0000313" key="2">
    <source>
        <dbReference type="Proteomes" id="UP000319478"/>
    </source>
</evidence>
<reference evidence="1 2" key="1">
    <citation type="submission" date="2019-06" db="EMBL/GenBank/DDBJ databases">
        <title>Whole genome shotgun sequence of Komagataeibacter hansenii NBRC 14820.</title>
        <authorList>
            <person name="Hosoyama A."/>
            <person name="Uohara A."/>
            <person name="Ohji S."/>
            <person name="Ichikawa N."/>
        </authorList>
    </citation>
    <scope>NUCLEOTIDE SEQUENCE [LARGE SCALE GENOMIC DNA]</scope>
    <source>
        <strain evidence="1 2">NBRC 14820</strain>
    </source>
</reference>
<accession>A0ABQ0SFU7</accession>
<dbReference type="Proteomes" id="UP000319478">
    <property type="component" value="Unassembled WGS sequence"/>
</dbReference>
<evidence type="ECO:0000313" key="1">
    <source>
        <dbReference type="EMBL" id="GEC64153.1"/>
    </source>
</evidence>
<dbReference type="RefSeq" id="WP_048859047.1">
    <property type="nucleotide sequence ID" value="NZ_BJNN01000108.1"/>
</dbReference>
<comment type="caution">
    <text evidence="1">The sequence shown here is derived from an EMBL/GenBank/DDBJ whole genome shotgun (WGS) entry which is preliminary data.</text>
</comment>
<protein>
    <submittedName>
        <fullName evidence="1">Uncharacterized protein</fullName>
    </submittedName>
</protein>
<sequence>MSDVTELMRVAMRADPEMTEREKDAVRRAFRALIADDYLIEHKSLACWNRDGAGYEELPVPRLQLRWTDSGTICHYELILRLQSGDIRREVGDEKRSCFMAIPMGWTRCSSPVEHGPDGQIRTPYRDGCHIKWDAAQLGLPAYVVWRREVRVLEKVSMS</sequence>
<organism evidence="1 2">
    <name type="scientific">Novacetimonas hansenii</name>
    <name type="common">Komagataeibacter hansenii</name>
    <dbReference type="NCBI Taxonomy" id="436"/>
    <lineage>
        <taxon>Bacteria</taxon>
        <taxon>Pseudomonadati</taxon>
        <taxon>Pseudomonadota</taxon>
        <taxon>Alphaproteobacteria</taxon>
        <taxon>Acetobacterales</taxon>
        <taxon>Acetobacteraceae</taxon>
        <taxon>Novacetimonas</taxon>
    </lineage>
</organism>
<proteinExistence type="predicted"/>
<name>A0ABQ0SFU7_NOVHA</name>
<keyword evidence="2" id="KW-1185">Reference proteome</keyword>
<gene>
    <name evidence="1" type="ORF">GHA01_20020</name>
</gene>
<dbReference type="EMBL" id="BJNN01000108">
    <property type="protein sequence ID" value="GEC64153.1"/>
    <property type="molecule type" value="Genomic_DNA"/>
</dbReference>